<evidence type="ECO:0000256" key="6">
    <source>
        <dbReference type="PIRSR" id="PIRSR613078-2"/>
    </source>
</evidence>
<evidence type="ECO:0000256" key="5">
    <source>
        <dbReference type="PIRSR" id="PIRSR613078-1"/>
    </source>
</evidence>
<dbReference type="InterPro" id="IPR005952">
    <property type="entry name" value="Phosphogly_mut1"/>
</dbReference>
<feature type="binding site" evidence="6">
    <location>
        <begin position="10"/>
        <end position="17"/>
    </location>
    <ligand>
        <name>substrate</name>
    </ligand>
</feature>
<dbReference type="SUPFAM" id="SSF53254">
    <property type="entry name" value="Phosphoglycerate mutase-like"/>
    <property type="match status" value="1"/>
</dbReference>
<dbReference type="PANTHER" id="PTHR11931">
    <property type="entry name" value="PHOSPHOGLYCERATE MUTASE"/>
    <property type="match status" value="1"/>
</dbReference>
<dbReference type="Proteomes" id="UP000075531">
    <property type="component" value="Unassembled WGS sequence"/>
</dbReference>
<dbReference type="SMART" id="SM00855">
    <property type="entry name" value="PGAM"/>
    <property type="match status" value="1"/>
</dbReference>
<dbReference type="GO" id="GO:0043755">
    <property type="term" value="F:alpha-ribazole phosphatase activity"/>
    <property type="evidence" value="ECO:0007669"/>
    <property type="project" value="UniProtKB-UniRule"/>
</dbReference>
<dbReference type="InterPro" id="IPR001345">
    <property type="entry name" value="PG/BPGM_mutase_AS"/>
</dbReference>
<keyword evidence="2" id="KW-0324">Glycolysis</keyword>
<dbReference type="GO" id="GO:0006003">
    <property type="term" value="P:fructose 2,6-bisphosphate metabolic process"/>
    <property type="evidence" value="ECO:0007669"/>
    <property type="project" value="InterPro"/>
</dbReference>
<dbReference type="STRING" id="1121338.CLTEP_07730"/>
<dbReference type="GO" id="GO:0009236">
    <property type="term" value="P:cobalamin biosynthetic process"/>
    <property type="evidence" value="ECO:0007669"/>
    <property type="project" value="UniProtKB-UniRule"/>
</dbReference>
<protein>
    <recommendedName>
        <fullName evidence="4">Alpha-ribazole phosphatase</fullName>
        <ecNumber evidence="4">3.1.3.73</ecNumber>
    </recommendedName>
</protein>
<accession>A0A151B648</accession>
<comment type="similarity">
    <text evidence="1">Belongs to the phosphoglycerate mutase family. BPG-dependent PGAM subfamily.</text>
</comment>
<dbReference type="CDD" id="cd07067">
    <property type="entry name" value="HP_PGM_like"/>
    <property type="match status" value="1"/>
</dbReference>
<evidence type="ECO:0000256" key="4">
    <source>
        <dbReference type="NCBIfam" id="TIGR03162"/>
    </source>
</evidence>
<sequence>MKSLNIYLLRHGQTNENKEKLYYGDMDIDMNECGKKQIYMAAKHLKNIKFDKVFISERKRTRQTADIIFKCKRNDYIIDPRLNESSFGIFEGLTYEEIINKYPEEYKKWSEDWVNYCPLNGESCSDMCNRVNSFMDDLKNIDAENILIITHSGVMRAIYCYLLDKNINMFWKFGCKNGDIALLKYEYGNMFLDSILHCNS</sequence>
<name>A0A151B648_9CLOT</name>
<evidence type="ECO:0000256" key="3">
    <source>
        <dbReference type="ARBA" id="ARBA00023235"/>
    </source>
</evidence>
<dbReference type="PROSITE" id="PS00175">
    <property type="entry name" value="PG_MUTASE"/>
    <property type="match status" value="1"/>
</dbReference>
<dbReference type="InterPro" id="IPR003094">
    <property type="entry name" value="6Pfruct_kin"/>
</dbReference>
<reference evidence="7 8" key="1">
    <citation type="submission" date="2016-02" db="EMBL/GenBank/DDBJ databases">
        <title>Genome sequence of Clostridium tepidiprofundi DSM 19306.</title>
        <authorList>
            <person name="Poehlein A."/>
            <person name="Daniel R."/>
        </authorList>
    </citation>
    <scope>NUCLEOTIDE SEQUENCE [LARGE SCALE GENOMIC DNA]</scope>
    <source>
        <strain evidence="7 8">DSM 19306</strain>
    </source>
</reference>
<dbReference type="EC" id="3.1.3.73" evidence="4"/>
<dbReference type="PIRSF" id="PIRSF000709">
    <property type="entry name" value="6PFK_2-Ptase"/>
    <property type="match status" value="1"/>
</dbReference>
<keyword evidence="8" id="KW-1185">Reference proteome</keyword>
<dbReference type="InterPro" id="IPR017578">
    <property type="entry name" value="Ribazole_CobC"/>
</dbReference>
<dbReference type="InterPro" id="IPR013078">
    <property type="entry name" value="His_Pase_superF_clade-1"/>
</dbReference>
<feature type="active site" description="Tele-phosphohistidine intermediate" evidence="5">
    <location>
        <position position="11"/>
    </location>
</feature>
<dbReference type="PATRIC" id="fig|1121338.3.peg.790"/>
<dbReference type="AlphaFoldDB" id="A0A151B648"/>
<feature type="binding site" evidence="6">
    <location>
        <position position="60"/>
    </location>
    <ligand>
        <name>substrate</name>
    </ligand>
</feature>
<evidence type="ECO:0000256" key="2">
    <source>
        <dbReference type="ARBA" id="ARBA00023152"/>
    </source>
</evidence>
<evidence type="ECO:0000256" key="1">
    <source>
        <dbReference type="ARBA" id="ARBA00006717"/>
    </source>
</evidence>
<evidence type="ECO:0000313" key="8">
    <source>
        <dbReference type="Proteomes" id="UP000075531"/>
    </source>
</evidence>
<dbReference type="EMBL" id="LTBA01000004">
    <property type="protein sequence ID" value="KYH35369.1"/>
    <property type="molecule type" value="Genomic_DNA"/>
</dbReference>
<feature type="active site" description="Proton donor/acceptor" evidence="5">
    <location>
        <position position="84"/>
    </location>
</feature>
<keyword evidence="7" id="KW-0378">Hydrolase</keyword>
<proteinExistence type="inferred from homology"/>
<dbReference type="Pfam" id="PF00300">
    <property type="entry name" value="His_Phos_1"/>
    <property type="match status" value="1"/>
</dbReference>
<dbReference type="Gene3D" id="3.40.50.1240">
    <property type="entry name" value="Phosphoglycerate mutase-like"/>
    <property type="match status" value="1"/>
</dbReference>
<comment type="caution">
    <text evidence="7">The sequence shown here is derived from an EMBL/GenBank/DDBJ whole genome shotgun (WGS) entry which is preliminary data.</text>
</comment>
<keyword evidence="3" id="KW-0413">Isomerase</keyword>
<dbReference type="InterPro" id="IPR029033">
    <property type="entry name" value="His_PPase_superfam"/>
</dbReference>
<gene>
    <name evidence="7" type="primary">pspA_1</name>
    <name evidence="7" type="ORF">CLTEP_07730</name>
</gene>
<dbReference type="PRINTS" id="PR00991">
    <property type="entry name" value="6PFRUCTKNASE"/>
</dbReference>
<dbReference type="GO" id="GO:0016868">
    <property type="term" value="F:intramolecular phosphotransferase activity"/>
    <property type="evidence" value="ECO:0007669"/>
    <property type="project" value="InterPro"/>
</dbReference>
<dbReference type="GO" id="GO:0006096">
    <property type="term" value="P:glycolytic process"/>
    <property type="evidence" value="ECO:0007669"/>
    <property type="project" value="UniProtKB-KW"/>
</dbReference>
<evidence type="ECO:0000313" key="7">
    <source>
        <dbReference type="EMBL" id="KYH35369.1"/>
    </source>
</evidence>
<dbReference type="GO" id="GO:0005524">
    <property type="term" value="F:ATP binding"/>
    <property type="evidence" value="ECO:0007669"/>
    <property type="project" value="InterPro"/>
</dbReference>
<organism evidence="7 8">
    <name type="scientific">Clostridium tepidiprofundi DSM 19306</name>
    <dbReference type="NCBI Taxonomy" id="1121338"/>
    <lineage>
        <taxon>Bacteria</taxon>
        <taxon>Bacillati</taxon>
        <taxon>Bacillota</taxon>
        <taxon>Clostridia</taxon>
        <taxon>Eubacteriales</taxon>
        <taxon>Clostridiaceae</taxon>
        <taxon>Clostridium</taxon>
    </lineage>
</organism>
<dbReference type="NCBIfam" id="TIGR03162">
    <property type="entry name" value="ribazole_cobC"/>
    <property type="match status" value="1"/>
</dbReference>